<dbReference type="InterPro" id="IPR050276">
    <property type="entry name" value="MshD_Acetyltransferase"/>
</dbReference>
<dbReference type="PANTHER" id="PTHR43617:SF29">
    <property type="entry name" value="FAMILY ACETYLTRANSFERASE, PUTATIVE (AFU_ORTHOLOGUE AFUA_4G14730)-RELATED"/>
    <property type="match status" value="1"/>
</dbReference>
<sequence>MQFVKSAGGVHLVALDGDDVVGWCDVTPQIYEGLTHAGRLGMGLLPEYRGQGWGTKLVTEALSIAFKAGFERIELEVFALNVGAIKLYRYFGFCEEGKKRKARKLDGMYDDIFLFGLLREEWVR</sequence>
<dbReference type="CDD" id="cd04301">
    <property type="entry name" value="NAT_SF"/>
    <property type="match status" value="1"/>
</dbReference>
<dbReference type="EMBL" id="PDNZ01000010">
    <property type="protein sequence ID" value="PWW81081.1"/>
    <property type="molecule type" value="Genomic_DNA"/>
</dbReference>
<name>A0A317T6J4_9CHLB</name>
<dbReference type="SUPFAM" id="SSF55729">
    <property type="entry name" value="Acyl-CoA N-acyltransferases (Nat)"/>
    <property type="match status" value="1"/>
</dbReference>
<dbReference type="Proteomes" id="UP000246278">
    <property type="component" value="Unassembled WGS sequence"/>
</dbReference>
<evidence type="ECO:0000313" key="2">
    <source>
        <dbReference type="EMBL" id="PWW81081.1"/>
    </source>
</evidence>
<dbReference type="Gene3D" id="3.40.630.30">
    <property type="match status" value="1"/>
</dbReference>
<dbReference type="PANTHER" id="PTHR43617">
    <property type="entry name" value="L-AMINO ACID N-ACETYLTRANSFERASE"/>
    <property type="match status" value="1"/>
</dbReference>
<dbReference type="AlphaFoldDB" id="A0A317T6J4"/>
<dbReference type="InterPro" id="IPR000182">
    <property type="entry name" value="GNAT_dom"/>
</dbReference>
<dbReference type="OrthoDB" id="9799096at2"/>
<evidence type="ECO:0000313" key="3">
    <source>
        <dbReference type="Proteomes" id="UP000246278"/>
    </source>
</evidence>
<feature type="domain" description="N-acetyltransferase" evidence="1">
    <location>
        <begin position="1"/>
        <end position="116"/>
    </location>
</feature>
<dbReference type="RefSeq" id="WP_110024219.1">
    <property type="nucleotide sequence ID" value="NZ_PDNZ01000010.1"/>
</dbReference>
<gene>
    <name evidence="2" type="ORF">CR164_11885</name>
</gene>
<dbReference type="PROSITE" id="PS51186">
    <property type="entry name" value="GNAT"/>
    <property type="match status" value="1"/>
</dbReference>
<reference evidence="3" key="1">
    <citation type="submission" date="2017-10" db="EMBL/GenBank/DDBJ databases">
        <authorList>
            <person name="Gaisin V.A."/>
            <person name="Rysina M.S."/>
            <person name="Grouzdev D.S."/>
        </authorList>
    </citation>
    <scope>NUCLEOTIDE SEQUENCE [LARGE SCALE GENOMIC DNA]</scope>
    <source>
        <strain evidence="3">V1</strain>
    </source>
</reference>
<protein>
    <recommendedName>
        <fullName evidence="1">N-acetyltransferase domain-containing protein</fullName>
    </recommendedName>
</protein>
<keyword evidence="3" id="KW-1185">Reference proteome</keyword>
<dbReference type="InterPro" id="IPR016181">
    <property type="entry name" value="Acyl_CoA_acyltransferase"/>
</dbReference>
<dbReference type="Pfam" id="PF00583">
    <property type="entry name" value="Acetyltransf_1"/>
    <property type="match status" value="1"/>
</dbReference>
<proteinExistence type="predicted"/>
<comment type="caution">
    <text evidence="2">The sequence shown here is derived from an EMBL/GenBank/DDBJ whole genome shotgun (WGS) entry which is preliminary data.</text>
</comment>
<organism evidence="2 3">
    <name type="scientific">Prosthecochloris marina</name>
    <dbReference type="NCBI Taxonomy" id="2017681"/>
    <lineage>
        <taxon>Bacteria</taxon>
        <taxon>Pseudomonadati</taxon>
        <taxon>Chlorobiota</taxon>
        <taxon>Chlorobiia</taxon>
        <taxon>Chlorobiales</taxon>
        <taxon>Chlorobiaceae</taxon>
        <taxon>Prosthecochloris</taxon>
    </lineage>
</organism>
<accession>A0A317T6J4</accession>
<dbReference type="GO" id="GO:0016747">
    <property type="term" value="F:acyltransferase activity, transferring groups other than amino-acyl groups"/>
    <property type="evidence" value="ECO:0007669"/>
    <property type="project" value="InterPro"/>
</dbReference>
<evidence type="ECO:0000259" key="1">
    <source>
        <dbReference type="PROSITE" id="PS51186"/>
    </source>
</evidence>